<protein>
    <submittedName>
        <fullName evidence="6">Basic-leucine zipper domain-containing protein</fullName>
    </submittedName>
</protein>
<gene>
    <name evidence="6" type="ORF">Slin15195_G126820</name>
</gene>
<dbReference type="OrthoDB" id="3648995at2759"/>
<evidence type="ECO:0000256" key="3">
    <source>
        <dbReference type="ARBA" id="ARBA00023163"/>
    </source>
</evidence>
<evidence type="ECO:0000259" key="5">
    <source>
        <dbReference type="PROSITE" id="PS50217"/>
    </source>
</evidence>
<dbReference type="AlphaFoldDB" id="A0A9Q9B5I9"/>
<reference evidence="6" key="1">
    <citation type="submission" date="2022-06" db="EMBL/GenBank/DDBJ databases">
        <title>Complete genome sequences of two strains of the flax pathogen Septoria linicola.</title>
        <authorList>
            <person name="Lapalu N."/>
            <person name="Simon A."/>
            <person name="Demenou B."/>
            <person name="Paumier D."/>
            <person name="Guillot M.-P."/>
            <person name="Gout L."/>
            <person name="Valade R."/>
        </authorList>
    </citation>
    <scope>NUCLEOTIDE SEQUENCE</scope>
    <source>
        <strain evidence="6">SE15195</strain>
    </source>
</reference>
<dbReference type="Gene3D" id="1.20.5.170">
    <property type="match status" value="1"/>
</dbReference>
<feature type="compositionally biased region" description="Acidic residues" evidence="4">
    <location>
        <begin position="216"/>
        <end position="225"/>
    </location>
</feature>
<evidence type="ECO:0000256" key="2">
    <source>
        <dbReference type="ARBA" id="ARBA00023125"/>
    </source>
</evidence>
<dbReference type="GO" id="GO:0000978">
    <property type="term" value="F:RNA polymerase II cis-regulatory region sequence-specific DNA binding"/>
    <property type="evidence" value="ECO:0007669"/>
    <property type="project" value="TreeGrafter"/>
</dbReference>
<dbReference type="SMART" id="SM00338">
    <property type="entry name" value="BRLZ"/>
    <property type="match status" value="1"/>
</dbReference>
<feature type="compositionally biased region" description="Basic and acidic residues" evidence="4">
    <location>
        <begin position="226"/>
        <end position="237"/>
    </location>
</feature>
<dbReference type="CDD" id="cd14687">
    <property type="entry name" value="bZIP_ATF2"/>
    <property type="match status" value="1"/>
</dbReference>
<dbReference type="Pfam" id="PF07716">
    <property type="entry name" value="bZIP_2"/>
    <property type="match status" value="1"/>
</dbReference>
<keyword evidence="7" id="KW-1185">Reference proteome</keyword>
<evidence type="ECO:0000313" key="6">
    <source>
        <dbReference type="EMBL" id="USW59363.1"/>
    </source>
</evidence>
<feature type="region of interest" description="Disordered" evidence="4">
    <location>
        <begin position="1"/>
        <end position="39"/>
    </location>
</feature>
<dbReference type="GO" id="GO:0005634">
    <property type="term" value="C:nucleus"/>
    <property type="evidence" value="ECO:0007669"/>
    <property type="project" value="TreeGrafter"/>
</dbReference>
<accession>A0A9Q9B5I9</accession>
<dbReference type="InterPro" id="IPR000837">
    <property type="entry name" value="AP-1"/>
</dbReference>
<organism evidence="6 7">
    <name type="scientific">Septoria linicola</name>
    <dbReference type="NCBI Taxonomy" id="215465"/>
    <lineage>
        <taxon>Eukaryota</taxon>
        <taxon>Fungi</taxon>
        <taxon>Dikarya</taxon>
        <taxon>Ascomycota</taxon>
        <taxon>Pezizomycotina</taxon>
        <taxon>Dothideomycetes</taxon>
        <taxon>Dothideomycetidae</taxon>
        <taxon>Mycosphaerellales</taxon>
        <taxon>Mycosphaerellaceae</taxon>
        <taxon>Septoria</taxon>
    </lineage>
</organism>
<feature type="compositionally biased region" description="Polar residues" evidence="4">
    <location>
        <begin position="151"/>
        <end position="164"/>
    </location>
</feature>
<evidence type="ECO:0000313" key="7">
    <source>
        <dbReference type="Proteomes" id="UP001056384"/>
    </source>
</evidence>
<dbReference type="PROSITE" id="PS00036">
    <property type="entry name" value="BZIP_BASIC"/>
    <property type="match status" value="1"/>
</dbReference>
<dbReference type="InterPro" id="IPR046347">
    <property type="entry name" value="bZIP_sf"/>
</dbReference>
<feature type="compositionally biased region" description="Basic and acidic residues" evidence="4">
    <location>
        <begin position="251"/>
        <end position="262"/>
    </location>
</feature>
<dbReference type="SUPFAM" id="SSF57959">
    <property type="entry name" value="Leucine zipper domain"/>
    <property type="match status" value="1"/>
</dbReference>
<dbReference type="PANTHER" id="PTHR23351">
    <property type="entry name" value="FOS TRANSCRIPTION FACTOR-RELATED"/>
    <property type="match status" value="1"/>
</dbReference>
<name>A0A9Q9B5I9_9PEZI</name>
<dbReference type="Proteomes" id="UP001056384">
    <property type="component" value="Chromosome 12"/>
</dbReference>
<keyword evidence="1" id="KW-0805">Transcription regulation</keyword>
<keyword evidence="3" id="KW-0804">Transcription</keyword>
<feature type="region of interest" description="Disordered" evidence="4">
    <location>
        <begin position="151"/>
        <end position="262"/>
    </location>
</feature>
<dbReference type="EMBL" id="CP099429">
    <property type="protein sequence ID" value="USW59363.1"/>
    <property type="molecule type" value="Genomic_DNA"/>
</dbReference>
<dbReference type="InterPro" id="IPR004827">
    <property type="entry name" value="bZIP"/>
</dbReference>
<keyword evidence="2" id="KW-0238">DNA-binding</keyword>
<feature type="domain" description="BZIP" evidence="5">
    <location>
        <begin position="226"/>
        <end position="283"/>
    </location>
</feature>
<evidence type="ECO:0000256" key="1">
    <source>
        <dbReference type="ARBA" id="ARBA00023015"/>
    </source>
</evidence>
<proteinExistence type="predicted"/>
<feature type="compositionally biased region" description="Polar residues" evidence="4">
    <location>
        <begin position="176"/>
        <end position="185"/>
    </location>
</feature>
<dbReference type="PANTHER" id="PTHR23351:SF24">
    <property type="entry name" value="ACTIVATING TRANSCRIPTION FACTOR 3-RELATED"/>
    <property type="match status" value="1"/>
</dbReference>
<dbReference type="GO" id="GO:0000981">
    <property type="term" value="F:DNA-binding transcription factor activity, RNA polymerase II-specific"/>
    <property type="evidence" value="ECO:0007669"/>
    <property type="project" value="TreeGrafter"/>
</dbReference>
<dbReference type="PROSITE" id="PS50217">
    <property type="entry name" value="BZIP"/>
    <property type="match status" value="1"/>
</dbReference>
<feature type="compositionally biased region" description="Polar residues" evidence="4">
    <location>
        <begin position="194"/>
        <end position="204"/>
    </location>
</feature>
<sequence length="319" mass="34692">MDRLRSAVGTTSDRQEAETVPGIYSNNPQLSYEGVDNVTLPDVTNPSNAIPLPTPGTWVDQQLAFGVPLDLETPSLPNLHTAGMDLNNSITPVNPSSTATPEIPTPALANQSIPPHALYQPQEPLPHPRKLMGSSTAFPVPLRLHTQSIAPSEQSFHQTPSQSPVFAHRGGPGLRASQSAVNMSMSYEGLPERPNSSGGAQSSSLRKRGKGIAESGSDEDEDTQEDDKLKLNRERNRLAAAKTRRKKKRSAKETEERAKEIEETNARLHQEVRTLRDAFSTLRYCALSHDPAAGCTCVGIHQYNEHMAKEVAKEVAKGL</sequence>
<evidence type="ECO:0000256" key="4">
    <source>
        <dbReference type="SAM" id="MobiDB-lite"/>
    </source>
</evidence>